<dbReference type="OrthoDB" id="2085311at2"/>
<dbReference type="GO" id="GO:0022857">
    <property type="term" value="F:transmembrane transporter activity"/>
    <property type="evidence" value="ECO:0007669"/>
    <property type="project" value="TreeGrafter"/>
</dbReference>
<keyword evidence="6 9" id="KW-1133">Transmembrane helix</keyword>
<organism evidence="11 12">
    <name type="scientific">Cryobacterium tepidiphilum</name>
    <dbReference type="NCBI Taxonomy" id="2486026"/>
    <lineage>
        <taxon>Bacteria</taxon>
        <taxon>Bacillati</taxon>
        <taxon>Actinomycetota</taxon>
        <taxon>Actinomycetes</taxon>
        <taxon>Micrococcales</taxon>
        <taxon>Microbacteriaceae</taxon>
        <taxon>Cryobacterium</taxon>
    </lineage>
</organism>
<feature type="domain" description="Tripartite ATP-independent periplasmic transporters DctQ component" evidence="10">
    <location>
        <begin position="23"/>
        <end position="152"/>
    </location>
</feature>
<protein>
    <submittedName>
        <fullName evidence="11">TRAP transporter small permease</fullName>
    </submittedName>
</protein>
<dbReference type="EMBL" id="RDSR01000002">
    <property type="protein sequence ID" value="RNE67042.1"/>
    <property type="molecule type" value="Genomic_DNA"/>
</dbReference>
<sequence length="170" mass="18632">MTAILNGLSRVLHAICVALFAALVLLVVWQVFTRLVLNDPSPWTEEAARFTFVWVSLIGIAIATGEKADVVMDFLVEKLPRSLQRVADIIAYLCTLTFALVVMVFGGLHQVTLAWTQTNPVLPFTQGQLYLALPISGFLLSLFLIVHIVGALSRAYVGHIPQEDEEAASL</sequence>
<evidence type="ECO:0000256" key="7">
    <source>
        <dbReference type="ARBA" id="ARBA00023136"/>
    </source>
</evidence>
<keyword evidence="7 9" id="KW-0472">Membrane</keyword>
<dbReference type="AlphaFoldDB" id="A0A3M8LQA8"/>
<evidence type="ECO:0000256" key="9">
    <source>
        <dbReference type="SAM" id="Phobius"/>
    </source>
</evidence>
<evidence type="ECO:0000256" key="4">
    <source>
        <dbReference type="ARBA" id="ARBA00022519"/>
    </source>
</evidence>
<keyword evidence="5 9" id="KW-0812">Transmembrane</keyword>
<feature type="transmembrane region" description="Helical" evidence="9">
    <location>
        <begin position="47"/>
        <end position="65"/>
    </location>
</feature>
<evidence type="ECO:0000313" key="11">
    <source>
        <dbReference type="EMBL" id="RNE67042.1"/>
    </source>
</evidence>
<dbReference type="RefSeq" id="WP_123044655.1">
    <property type="nucleotide sequence ID" value="NZ_RDSR01000002.1"/>
</dbReference>
<evidence type="ECO:0000256" key="5">
    <source>
        <dbReference type="ARBA" id="ARBA00022692"/>
    </source>
</evidence>
<dbReference type="InterPro" id="IPR007387">
    <property type="entry name" value="TRAP_DctQ"/>
</dbReference>
<gene>
    <name evidence="11" type="ORF">EEJ31_02225</name>
</gene>
<keyword evidence="3" id="KW-1003">Cell membrane</keyword>
<evidence type="ECO:0000256" key="1">
    <source>
        <dbReference type="ARBA" id="ARBA00004429"/>
    </source>
</evidence>
<dbReference type="Pfam" id="PF04290">
    <property type="entry name" value="DctQ"/>
    <property type="match status" value="1"/>
</dbReference>
<accession>A0A3M8LQA8</accession>
<keyword evidence="12" id="KW-1185">Reference proteome</keyword>
<keyword evidence="2" id="KW-0813">Transport</keyword>
<dbReference type="InterPro" id="IPR055348">
    <property type="entry name" value="DctQ"/>
</dbReference>
<feature type="transmembrane region" description="Helical" evidence="9">
    <location>
        <begin position="12"/>
        <end position="32"/>
    </location>
</feature>
<dbReference type="Proteomes" id="UP000279859">
    <property type="component" value="Unassembled WGS sequence"/>
</dbReference>
<dbReference type="PANTHER" id="PTHR35011:SF2">
    <property type="entry name" value="2,3-DIKETO-L-GULONATE TRAP TRANSPORTER SMALL PERMEASE PROTEIN YIAM"/>
    <property type="match status" value="1"/>
</dbReference>
<comment type="caution">
    <text evidence="11">The sequence shown here is derived from an EMBL/GenBank/DDBJ whole genome shotgun (WGS) entry which is preliminary data.</text>
</comment>
<comment type="similarity">
    <text evidence="8">Belongs to the TRAP transporter small permease family.</text>
</comment>
<feature type="transmembrane region" description="Helical" evidence="9">
    <location>
        <begin position="129"/>
        <end position="152"/>
    </location>
</feature>
<evidence type="ECO:0000256" key="3">
    <source>
        <dbReference type="ARBA" id="ARBA00022475"/>
    </source>
</evidence>
<feature type="transmembrane region" description="Helical" evidence="9">
    <location>
        <begin position="86"/>
        <end position="109"/>
    </location>
</feature>
<evidence type="ECO:0000256" key="8">
    <source>
        <dbReference type="ARBA" id="ARBA00038436"/>
    </source>
</evidence>
<dbReference type="PANTHER" id="PTHR35011">
    <property type="entry name" value="2,3-DIKETO-L-GULONATE TRAP TRANSPORTER SMALL PERMEASE PROTEIN YIAM"/>
    <property type="match status" value="1"/>
</dbReference>
<name>A0A3M8LQA8_9MICO</name>
<keyword evidence="4" id="KW-0997">Cell inner membrane</keyword>
<evidence type="ECO:0000256" key="2">
    <source>
        <dbReference type="ARBA" id="ARBA00022448"/>
    </source>
</evidence>
<comment type="subcellular location">
    <subcellularLocation>
        <location evidence="1">Cell inner membrane</location>
        <topology evidence="1">Multi-pass membrane protein</topology>
    </subcellularLocation>
</comment>
<dbReference type="GO" id="GO:0015740">
    <property type="term" value="P:C4-dicarboxylate transport"/>
    <property type="evidence" value="ECO:0007669"/>
    <property type="project" value="TreeGrafter"/>
</dbReference>
<evidence type="ECO:0000313" key="12">
    <source>
        <dbReference type="Proteomes" id="UP000279859"/>
    </source>
</evidence>
<reference evidence="11 12" key="1">
    <citation type="submission" date="2018-11" db="EMBL/GenBank/DDBJ databases">
        <title>Cryobacterium sp. nov., isolated from rhizosphere soil of lettuce.</title>
        <authorList>
            <person name="Wang Y."/>
        </authorList>
    </citation>
    <scope>NUCLEOTIDE SEQUENCE [LARGE SCALE GENOMIC DNA]</scope>
    <source>
        <strain evidence="11 12">NEAU-85</strain>
    </source>
</reference>
<proteinExistence type="inferred from homology"/>
<evidence type="ECO:0000256" key="6">
    <source>
        <dbReference type="ARBA" id="ARBA00022989"/>
    </source>
</evidence>
<dbReference type="GO" id="GO:0005886">
    <property type="term" value="C:plasma membrane"/>
    <property type="evidence" value="ECO:0007669"/>
    <property type="project" value="UniProtKB-SubCell"/>
</dbReference>
<evidence type="ECO:0000259" key="10">
    <source>
        <dbReference type="Pfam" id="PF04290"/>
    </source>
</evidence>